<dbReference type="RefSeq" id="XP_040623989.1">
    <property type="nucleotide sequence ID" value="XM_040769341.1"/>
</dbReference>
<evidence type="ECO:0000313" key="2">
    <source>
        <dbReference type="Proteomes" id="UP000030653"/>
    </source>
</evidence>
<protein>
    <submittedName>
        <fullName evidence="1">Uncharacterized protein</fullName>
    </submittedName>
</protein>
<sequence length="121" mass="13597">MGTRILDSADVARIQAVVQLMKEYLERSDEKMPTAYRAIKPLDLRSKVEALVVKATMAQETFASKLCKLAKCAPGDPKDVWQTHKVHLTQIMEALRVQYPAGHWATSAVRSEQQKTEIMLG</sequence>
<organism evidence="1 2">
    <name type="scientific">Dacryopinax primogenitus (strain DJM 731)</name>
    <name type="common">Brown rot fungus</name>
    <dbReference type="NCBI Taxonomy" id="1858805"/>
    <lineage>
        <taxon>Eukaryota</taxon>
        <taxon>Fungi</taxon>
        <taxon>Dikarya</taxon>
        <taxon>Basidiomycota</taxon>
        <taxon>Agaricomycotina</taxon>
        <taxon>Dacrymycetes</taxon>
        <taxon>Dacrymycetales</taxon>
        <taxon>Dacrymycetaceae</taxon>
        <taxon>Dacryopinax</taxon>
    </lineage>
</organism>
<gene>
    <name evidence="1" type="ORF">DACRYDRAFT_112053</name>
</gene>
<dbReference type="GeneID" id="63684403"/>
<dbReference type="Proteomes" id="UP000030653">
    <property type="component" value="Unassembled WGS sequence"/>
</dbReference>
<evidence type="ECO:0000313" key="1">
    <source>
        <dbReference type="EMBL" id="EJT97091.1"/>
    </source>
</evidence>
<accession>M5FUY2</accession>
<reference evidence="1 2" key="1">
    <citation type="journal article" date="2012" name="Science">
        <title>The Paleozoic origin of enzymatic lignin decomposition reconstructed from 31 fungal genomes.</title>
        <authorList>
            <person name="Floudas D."/>
            <person name="Binder M."/>
            <person name="Riley R."/>
            <person name="Barry K."/>
            <person name="Blanchette R.A."/>
            <person name="Henrissat B."/>
            <person name="Martinez A.T."/>
            <person name="Otillar R."/>
            <person name="Spatafora J.W."/>
            <person name="Yadav J.S."/>
            <person name="Aerts A."/>
            <person name="Benoit I."/>
            <person name="Boyd A."/>
            <person name="Carlson A."/>
            <person name="Copeland A."/>
            <person name="Coutinho P.M."/>
            <person name="de Vries R.P."/>
            <person name="Ferreira P."/>
            <person name="Findley K."/>
            <person name="Foster B."/>
            <person name="Gaskell J."/>
            <person name="Glotzer D."/>
            <person name="Gorecki P."/>
            <person name="Heitman J."/>
            <person name="Hesse C."/>
            <person name="Hori C."/>
            <person name="Igarashi K."/>
            <person name="Jurgens J.A."/>
            <person name="Kallen N."/>
            <person name="Kersten P."/>
            <person name="Kohler A."/>
            <person name="Kuees U."/>
            <person name="Kumar T.K.A."/>
            <person name="Kuo A."/>
            <person name="LaButti K."/>
            <person name="Larrondo L.F."/>
            <person name="Lindquist E."/>
            <person name="Ling A."/>
            <person name="Lombard V."/>
            <person name="Lucas S."/>
            <person name="Lundell T."/>
            <person name="Martin R."/>
            <person name="McLaughlin D.J."/>
            <person name="Morgenstern I."/>
            <person name="Morin E."/>
            <person name="Murat C."/>
            <person name="Nagy L.G."/>
            <person name="Nolan M."/>
            <person name="Ohm R.A."/>
            <person name="Patyshakuliyeva A."/>
            <person name="Rokas A."/>
            <person name="Ruiz-Duenas F.J."/>
            <person name="Sabat G."/>
            <person name="Salamov A."/>
            <person name="Samejima M."/>
            <person name="Schmutz J."/>
            <person name="Slot J.C."/>
            <person name="St John F."/>
            <person name="Stenlid J."/>
            <person name="Sun H."/>
            <person name="Sun S."/>
            <person name="Syed K."/>
            <person name="Tsang A."/>
            <person name="Wiebenga A."/>
            <person name="Young D."/>
            <person name="Pisabarro A."/>
            <person name="Eastwood D.C."/>
            <person name="Martin F."/>
            <person name="Cullen D."/>
            <person name="Grigoriev I.V."/>
            <person name="Hibbett D.S."/>
        </authorList>
    </citation>
    <scope>NUCLEOTIDE SEQUENCE [LARGE SCALE GENOMIC DNA]</scope>
    <source>
        <strain evidence="1 2">DJM-731 SS1</strain>
    </source>
</reference>
<dbReference type="EMBL" id="JH795878">
    <property type="protein sequence ID" value="EJT97091.1"/>
    <property type="molecule type" value="Genomic_DNA"/>
</dbReference>
<dbReference type="HOGENOM" id="CLU_2037990_0_0_1"/>
<proteinExistence type="predicted"/>
<dbReference type="AlphaFoldDB" id="M5FUY2"/>
<keyword evidence="2" id="KW-1185">Reference proteome</keyword>
<name>M5FUY2_DACPD</name>